<accession>A0ABV1ESE2</accession>
<organism evidence="2 3">
    <name type="scientific">Flavonifractor hominis</name>
    <dbReference type="NCBI Taxonomy" id="3133178"/>
    <lineage>
        <taxon>Bacteria</taxon>
        <taxon>Bacillati</taxon>
        <taxon>Bacillota</taxon>
        <taxon>Clostridia</taxon>
        <taxon>Eubacteriales</taxon>
        <taxon>Oscillospiraceae</taxon>
        <taxon>Flavonifractor</taxon>
    </lineage>
</organism>
<evidence type="ECO:0000313" key="2">
    <source>
        <dbReference type="EMBL" id="MEQ2456546.1"/>
    </source>
</evidence>
<dbReference type="Gene3D" id="1.10.1760.20">
    <property type="match status" value="1"/>
</dbReference>
<name>A0ABV1ESE2_9FIRM</name>
<sequence length="193" mass="21636">MTTSNRKSHLAVRALCEGAVMVVLAQVLGYLKLWEMPWGGSICLSMLPIFFYACRWGVGRGLLAGFVLGVLQFMFDGGFALGWQSIIGDYLVAFTVLGLAGLFRGRNWSIFAGTVLGSAARFLVHYVVGATIWAEYMPETFWGISMTIPWLYSLLYNGFYMVIDLVLCLVVFALLYKPLRKYFLAEDIRPVKN</sequence>
<gene>
    <name evidence="2" type="ORF">WMO45_08430</name>
</gene>
<dbReference type="Proteomes" id="UP001440599">
    <property type="component" value="Unassembled WGS sequence"/>
</dbReference>
<keyword evidence="1" id="KW-0812">Transmembrane</keyword>
<feature type="transmembrane region" description="Helical" evidence="1">
    <location>
        <begin position="37"/>
        <end position="54"/>
    </location>
</feature>
<keyword evidence="3" id="KW-1185">Reference proteome</keyword>
<dbReference type="InterPro" id="IPR012651">
    <property type="entry name" value="Thia_Transptr_ThiT"/>
</dbReference>
<evidence type="ECO:0000313" key="3">
    <source>
        <dbReference type="Proteomes" id="UP001440599"/>
    </source>
</evidence>
<feature type="transmembrane region" description="Helical" evidence="1">
    <location>
        <begin position="87"/>
        <end position="103"/>
    </location>
</feature>
<feature type="transmembrane region" description="Helical" evidence="1">
    <location>
        <begin position="61"/>
        <end position="81"/>
    </location>
</feature>
<evidence type="ECO:0000256" key="1">
    <source>
        <dbReference type="SAM" id="Phobius"/>
    </source>
</evidence>
<comment type="caution">
    <text evidence="2">The sequence shown here is derived from an EMBL/GenBank/DDBJ whole genome shotgun (WGS) entry which is preliminary data.</text>
</comment>
<dbReference type="EMBL" id="JBBMFT010000004">
    <property type="protein sequence ID" value="MEQ2456546.1"/>
    <property type="molecule type" value="Genomic_DNA"/>
</dbReference>
<keyword evidence="1" id="KW-1133">Transmembrane helix</keyword>
<dbReference type="Pfam" id="PF09515">
    <property type="entry name" value="Thia_YuaJ"/>
    <property type="match status" value="1"/>
</dbReference>
<keyword evidence="1" id="KW-0472">Membrane</keyword>
<feature type="transmembrane region" description="Helical" evidence="1">
    <location>
        <begin position="110"/>
        <end position="134"/>
    </location>
</feature>
<dbReference type="RefSeq" id="WP_349140207.1">
    <property type="nucleotide sequence ID" value="NZ_JBBMFT010000004.1"/>
</dbReference>
<proteinExistence type="predicted"/>
<feature type="transmembrane region" description="Helical" evidence="1">
    <location>
        <begin position="154"/>
        <end position="176"/>
    </location>
</feature>
<protein>
    <submittedName>
        <fullName evidence="2">Energy-coupled thiamine transporter ThiT</fullName>
    </submittedName>
</protein>
<feature type="transmembrane region" description="Helical" evidence="1">
    <location>
        <begin position="12"/>
        <end position="31"/>
    </location>
</feature>
<reference evidence="2 3" key="1">
    <citation type="submission" date="2024-03" db="EMBL/GenBank/DDBJ databases">
        <title>Human intestinal bacterial collection.</title>
        <authorList>
            <person name="Pauvert C."/>
            <person name="Hitch T.C.A."/>
            <person name="Clavel T."/>
        </authorList>
    </citation>
    <scope>NUCLEOTIDE SEQUENCE [LARGE SCALE GENOMIC DNA]</scope>
    <source>
        <strain evidence="2 3">CLA-AP-H34</strain>
    </source>
</reference>